<evidence type="ECO:0000256" key="4">
    <source>
        <dbReference type="ARBA" id="ARBA00023136"/>
    </source>
</evidence>
<evidence type="ECO:0000256" key="5">
    <source>
        <dbReference type="SAM" id="Phobius"/>
    </source>
</evidence>
<keyword evidence="2 5" id="KW-0812">Transmembrane</keyword>
<dbReference type="Pfam" id="PF07291">
    <property type="entry name" value="MauE"/>
    <property type="match status" value="1"/>
</dbReference>
<dbReference type="EMBL" id="FQXQ01000006">
    <property type="protein sequence ID" value="SHH88732.1"/>
    <property type="molecule type" value="Genomic_DNA"/>
</dbReference>
<keyword evidence="4 5" id="KW-0472">Membrane</keyword>
<accession>A0A1M5WMW7</accession>
<evidence type="ECO:0000313" key="7">
    <source>
        <dbReference type="EMBL" id="SHH88732.1"/>
    </source>
</evidence>
<dbReference type="GO" id="GO:0016020">
    <property type="term" value="C:membrane"/>
    <property type="evidence" value="ECO:0007669"/>
    <property type="project" value="UniProtKB-SubCell"/>
</dbReference>
<keyword evidence="8" id="KW-1185">Reference proteome</keyword>
<reference evidence="8" key="1">
    <citation type="submission" date="2016-11" db="EMBL/GenBank/DDBJ databases">
        <authorList>
            <person name="Varghese N."/>
            <person name="Submissions S."/>
        </authorList>
    </citation>
    <scope>NUCLEOTIDE SEQUENCE [LARGE SCALE GENOMIC DNA]</scope>
    <source>
        <strain evidence="8">DSM 100572</strain>
    </source>
</reference>
<dbReference type="NCBIfam" id="NF045576">
    <property type="entry name" value="BT_3928_fam"/>
    <property type="match status" value="1"/>
</dbReference>
<evidence type="ECO:0000259" key="6">
    <source>
        <dbReference type="Pfam" id="PF07291"/>
    </source>
</evidence>
<keyword evidence="3 5" id="KW-1133">Transmembrane helix</keyword>
<dbReference type="OrthoDB" id="648842at2"/>
<sequence length="320" mass="36525">MKYITHLFRLFTGALFIFSGFVKLVDPLGSAYKFEEYFGADVLNLEFLIPFALPFAIILIIVELVLGVALLIGYKTKITLWSLLAITTLFLFLTWYSAFYDKVTDCGCFGDAVKLTPWETFYKNVVFIVLILWMLFTKKHIKPLFGKNINQWLVFLSVFSSLYVVYHVLTYLPLIDFRPYAIGKNIKEGMQYNKDGDIPPVHDFYLESDTEELSETILNAPKALLIVTNNLEQTDKESWKSIIELANKAKEKGYLVYGISSSSSVLIKETVNTYKLPFEILFCDGTTLKTMVRANPGILVLKNATVTAKESWKNSDKIKL</sequence>
<feature type="transmembrane region" description="Helical" evidence="5">
    <location>
        <begin position="149"/>
        <end position="169"/>
    </location>
</feature>
<evidence type="ECO:0000256" key="3">
    <source>
        <dbReference type="ARBA" id="ARBA00022989"/>
    </source>
</evidence>
<dbReference type="GO" id="GO:0030416">
    <property type="term" value="P:methylamine metabolic process"/>
    <property type="evidence" value="ECO:0007669"/>
    <property type="project" value="InterPro"/>
</dbReference>
<proteinExistence type="predicted"/>
<dbReference type="RefSeq" id="WP_073122044.1">
    <property type="nucleotide sequence ID" value="NZ_BMEN01000005.1"/>
</dbReference>
<organism evidence="7 8">
    <name type="scientific">Wenyingzhuangia marina</name>
    <dbReference type="NCBI Taxonomy" id="1195760"/>
    <lineage>
        <taxon>Bacteria</taxon>
        <taxon>Pseudomonadati</taxon>
        <taxon>Bacteroidota</taxon>
        <taxon>Flavobacteriia</taxon>
        <taxon>Flavobacteriales</taxon>
        <taxon>Flavobacteriaceae</taxon>
        <taxon>Wenyingzhuangia</taxon>
    </lineage>
</organism>
<protein>
    <submittedName>
        <fullName evidence="7">Uncharacterized membrane protein YphA, DoxX/SURF4 family</fullName>
    </submittedName>
</protein>
<feature type="transmembrane region" description="Helical" evidence="5">
    <location>
        <begin position="7"/>
        <end position="25"/>
    </location>
</feature>
<feature type="domain" description="Methylamine utilisation protein MauE" evidence="6">
    <location>
        <begin position="1"/>
        <end position="136"/>
    </location>
</feature>
<dbReference type="STRING" id="1195760.SAMN05444281_2503"/>
<gene>
    <name evidence="7" type="ORF">SAMN05444281_2503</name>
</gene>
<evidence type="ECO:0000256" key="1">
    <source>
        <dbReference type="ARBA" id="ARBA00004141"/>
    </source>
</evidence>
<dbReference type="AlphaFoldDB" id="A0A1M5WMW7"/>
<name>A0A1M5WMW7_9FLAO</name>
<feature type="transmembrane region" description="Helical" evidence="5">
    <location>
        <begin position="45"/>
        <end position="71"/>
    </location>
</feature>
<dbReference type="InterPro" id="IPR009908">
    <property type="entry name" value="Methylamine_util_MauE"/>
</dbReference>
<feature type="transmembrane region" description="Helical" evidence="5">
    <location>
        <begin position="78"/>
        <end position="100"/>
    </location>
</feature>
<feature type="transmembrane region" description="Helical" evidence="5">
    <location>
        <begin position="120"/>
        <end position="137"/>
    </location>
</feature>
<evidence type="ECO:0000313" key="8">
    <source>
        <dbReference type="Proteomes" id="UP000184109"/>
    </source>
</evidence>
<evidence type="ECO:0000256" key="2">
    <source>
        <dbReference type="ARBA" id="ARBA00022692"/>
    </source>
</evidence>
<dbReference type="Proteomes" id="UP000184109">
    <property type="component" value="Unassembled WGS sequence"/>
</dbReference>
<comment type="subcellular location">
    <subcellularLocation>
        <location evidence="1">Membrane</location>
        <topology evidence="1">Multi-pass membrane protein</topology>
    </subcellularLocation>
</comment>